<organism evidence="2 3">
    <name type="scientific">Bacteroides ovatus</name>
    <dbReference type="NCBI Taxonomy" id="28116"/>
    <lineage>
        <taxon>Bacteria</taxon>
        <taxon>Pseudomonadati</taxon>
        <taxon>Bacteroidota</taxon>
        <taxon>Bacteroidia</taxon>
        <taxon>Bacteroidales</taxon>
        <taxon>Bacteroidaceae</taxon>
        <taxon>Bacteroides</taxon>
    </lineage>
</organism>
<proteinExistence type="predicted"/>
<protein>
    <submittedName>
        <fullName evidence="2">Uncharacterized protein</fullName>
    </submittedName>
</protein>
<reference evidence="2 3" key="1">
    <citation type="submission" date="2018-08" db="EMBL/GenBank/DDBJ databases">
        <title>A genome reference for cultivated species of the human gut microbiota.</title>
        <authorList>
            <person name="Zou Y."/>
            <person name="Xue W."/>
            <person name="Luo G."/>
        </authorList>
    </citation>
    <scope>NUCLEOTIDE SEQUENCE [LARGE SCALE GENOMIC DNA]</scope>
    <source>
        <strain evidence="2 3">AM17-48</strain>
    </source>
</reference>
<comment type="caution">
    <text evidence="2">The sequence shown here is derived from an EMBL/GenBank/DDBJ whole genome shotgun (WGS) entry which is preliminary data.</text>
</comment>
<dbReference type="EMBL" id="QRJR01000053">
    <property type="protein sequence ID" value="RHH38383.1"/>
    <property type="molecule type" value="Genomic_DNA"/>
</dbReference>
<sequence length="382" mass="42859">MLPILTLSSCDTSTAPPPTNEENLTEQTMDVVYDNVMTYQLSYIRSLQLSSGAIKDKDTSNSKITPYFAHFAVLALLKDPTNQNIEAVKKYIKWYLGKLNGITNPYKGGAEIEGSVYDYFGDSETTQGTYDSVDSYAATFLEIIMEFAQTSGENKSWLEQYKSKISLVASAMVKTIDTDFNQLPGTITEDENDGLSVASYVYDVKYLMDNCEVNIGLKAAKWLKDNNLIDNDYDFAGLLAKNTEGIGTLWNGTTYDWWKSNSVTTDWKQFYPDATAQLYPGMFNVIEPNSQTANKLYTQFNKTYTSWASGVTYSSFPWTIIAYAAATINDAVRVNTYLKHINSLNIKGQQKTNWYSMEAGCIVLAIDRIKNPVVDSEYTPIN</sequence>
<dbReference type="AlphaFoldDB" id="A0A3E5HUA4"/>
<accession>A0A3E5HUA4</accession>
<name>A0A3E5HUA4_BACOV</name>
<evidence type="ECO:0000313" key="3">
    <source>
        <dbReference type="Proteomes" id="UP000283329"/>
    </source>
</evidence>
<evidence type="ECO:0000313" key="2">
    <source>
        <dbReference type="EMBL" id="RHH38383.1"/>
    </source>
</evidence>
<gene>
    <name evidence="2" type="ORF">DW206_26095</name>
</gene>
<dbReference type="Proteomes" id="UP000283329">
    <property type="component" value="Unassembled WGS sequence"/>
</dbReference>
<feature type="region of interest" description="Disordered" evidence="1">
    <location>
        <begin position="1"/>
        <end position="22"/>
    </location>
</feature>
<evidence type="ECO:0000256" key="1">
    <source>
        <dbReference type="SAM" id="MobiDB-lite"/>
    </source>
</evidence>